<dbReference type="GO" id="GO:0008422">
    <property type="term" value="F:beta-glucosidase activity"/>
    <property type="evidence" value="ECO:0007669"/>
    <property type="project" value="UniProtKB-ARBA"/>
</dbReference>
<dbReference type="Pfam" id="PF00232">
    <property type="entry name" value="Glyco_hydro_1"/>
    <property type="match status" value="2"/>
</dbReference>
<dbReference type="PRINTS" id="PR00131">
    <property type="entry name" value="GLHYDRLASE1"/>
</dbReference>
<dbReference type="InterPro" id="IPR001360">
    <property type="entry name" value="Glyco_hydro_1"/>
</dbReference>
<keyword evidence="4" id="KW-1185">Reference proteome</keyword>
<feature type="region of interest" description="Disordered" evidence="2">
    <location>
        <begin position="1"/>
        <end position="21"/>
    </location>
</feature>
<comment type="similarity">
    <text evidence="1">Belongs to the glycosyl hydrolase 1 family.</text>
</comment>
<dbReference type="GO" id="GO:0005975">
    <property type="term" value="P:carbohydrate metabolic process"/>
    <property type="evidence" value="ECO:0007669"/>
    <property type="project" value="InterPro"/>
</dbReference>
<reference evidence="3" key="1">
    <citation type="submission" date="2022-05" db="EMBL/GenBank/DDBJ databases">
        <title>The Musa troglodytarum L. genome provides insights into the mechanism of non-climacteric behaviour and enrichment of carotenoids.</title>
        <authorList>
            <person name="Wang J."/>
        </authorList>
    </citation>
    <scope>NUCLEOTIDE SEQUENCE</scope>
    <source>
        <tissue evidence="3">Leaf</tissue>
    </source>
</reference>
<sequence>MTLPSSSVSSTAATPATASGGASSPFALLSDDIVLNILAKLEVDPRDWARLACVSARLSSLVRNVCCRSRCYRSLPSDLLPSAAAASSAAWPSLHKISVCCPGLLHAGILLEHSDFGLERDIGPHIFVPLLSSSSSSSSSSTSSDPPNPLPPIPSEAADSCWSLFDDLYFDTVYDHSESQDATLTPIDPSPGEPPIRVGSVAPKKRKKQRVGPVGSHLASGPWSLSREQGNKLLASRFRGDCLYICDWPGCIHAEEKRKYMLFRGVFKNFKRSRVWKTITDSNRGKIALDCAFCACRETWDLHSAFCLRRVFGFHDDGEPVVRAYVCENGHVSGAWTERPFLRGYSIIRLHLSVSYNGIMLWDSRGSTDTVKYARFGGTCASIHPMLATGAAVCSSSDKFIYILASSSCLTGAGTPVLHDDLRCFDLFLLLLTFVLSGDSKGSGLLTEPSFSRADFPLDFVFGAGTWRGQYPRMEGNQAFGIPLLMQEDVKLMAETGLDSYRFSISWSRLIPNGRGAVNPKGLQFYNNLIDELVKYGYGIGRRESSLNDTDRINYLNGFIGSTLDAIRNGANVKGYFVWSFIDVFEFLTGYQSPCGLYHVDFNDENRKRKSKLSASWYSKLLERKDGMKLNKTAMDIEYHARW</sequence>
<dbReference type="InterPro" id="IPR040267">
    <property type="entry name" value="EID1-like"/>
</dbReference>
<protein>
    <submittedName>
        <fullName evidence="3">Phytochrome A-associated F-box</fullName>
    </submittedName>
</protein>
<proteinExistence type="inferred from homology"/>
<dbReference type="PANTHER" id="PTHR31348">
    <property type="entry name" value="EID1-LIKE F-BOX PROTEIN 2-RELATED"/>
    <property type="match status" value="1"/>
</dbReference>
<evidence type="ECO:0000313" key="4">
    <source>
        <dbReference type="Proteomes" id="UP001055439"/>
    </source>
</evidence>
<evidence type="ECO:0000256" key="2">
    <source>
        <dbReference type="SAM" id="MobiDB-lite"/>
    </source>
</evidence>
<evidence type="ECO:0000256" key="1">
    <source>
        <dbReference type="ARBA" id="ARBA00010838"/>
    </source>
</evidence>
<dbReference type="Proteomes" id="UP001055439">
    <property type="component" value="Chromosome 10"/>
</dbReference>
<name>A0A9E7EQ22_9LILI</name>
<dbReference type="PANTHER" id="PTHR31348:SF4">
    <property type="entry name" value="PHYTOCHROME A-ASSOCIATED F-BOX PROTEIN"/>
    <property type="match status" value="1"/>
</dbReference>
<dbReference type="EMBL" id="CP097503">
    <property type="protein sequence ID" value="URD81684.1"/>
    <property type="molecule type" value="Genomic_DNA"/>
</dbReference>
<feature type="region of interest" description="Disordered" evidence="2">
    <location>
        <begin position="181"/>
        <end position="223"/>
    </location>
</feature>
<accession>A0A9E7EQ22</accession>
<dbReference type="AlphaFoldDB" id="A0A9E7EQ22"/>
<evidence type="ECO:0000313" key="3">
    <source>
        <dbReference type="EMBL" id="URD81684.1"/>
    </source>
</evidence>
<gene>
    <name evidence="3" type="ORF">MUK42_02323</name>
</gene>
<dbReference type="SUPFAM" id="SSF51445">
    <property type="entry name" value="(Trans)glycosidases"/>
    <property type="match status" value="2"/>
</dbReference>
<dbReference type="Gene3D" id="3.20.20.80">
    <property type="entry name" value="Glycosidases"/>
    <property type="match status" value="2"/>
</dbReference>
<organism evidence="3 4">
    <name type="scientific">Musa troglodytarum</name>
    <name type="common">fe'i banana</name>
    <dbReference type="NCBI Taxonomy" id="320322"/>
    <lineage>
        <taxon>Eukaryota</taxon>
        <taxon>Viridiplantae</taxon>
        <taxon>Streptophyta</taxon>
        <taxon>Embryophyta</taxon>
        <taxon>Tracheophyta</taxon>
        <taxon>Spermatophyta</taxon>
        <taxon>Magnoliopsida</taxon>
        <taxon>Liliopsida</taxon>
        <taxon>Zingiberales</taxon>
        <taxon>Musaceae</taxon>
        <taxon>Musa</taxon>
    </lineage>
</organism>
<dbReference type="OrthoDB" id="65569at2759"/>
<dbReference type="InterPro" id="IPR017853">
    <property type="entry name" value="GH"/>
</dbReference>